<keyword evidence="3" id="KW-1185">Reference proteome</keyword>
<feature type="chain" id="PRO_5016450282" description="Lipoprotein" evidence="1">
    <location>
        <begin position="22"/>
        <end position="147"/>
    </location>
</feature>
<comment type="caution">
    <text evidence="2">The sequence shown here is derived from an EMBL/GenBank/DDBJ whole genome shotgun (WGS) entry which is preliminary data.</text>
</comment>
<reference evidence="2 3" key="1">
    <citation type="journal article" date="2009" name="Int. J. Syst. Evol. Microbiol.">
        <title>Paenibacillus contaminans sp. nov., isolated from a contaminated laboratory plate.</title>
        <authorList>
            <person name="Chou J.H."/>
            <person name="Lee J.H."/>
            <person name="Lin M.C."/>
            <person name="Chang P.S."/>
            <person name="Arun A.B."/>
            <person name="Young C.C."/>
            <person name="Chen W.M."/>
        </authorList>
    </citation>
    <scope>NUCLEOTIDE SEQUENCE [LARGE SCALE GENOMIC DNA]</scope>
    <source>
        <strain evidence="2 3">CKOBP-6</strain>
    </source>
</reference>
<feature type="signal peptide" evidence="1">
    <location>
        <begin position="1"/>
        <end position="21"/>
    </location>
</feature>
<dbReference type="InterPro" id="IPR045956">
    <property type="entry name" value="DUF6376"/>
</dbReference>
<dbReference type="Pfam" id="PF19903">
    <property type="entry name" value="DUF6376"/>
    <property type="match status" value="1"/>
</dbReference>
<proteinExistence type="predicted"/>
<dbReference type="EMBL" id="QMFB01000029">
    <property type="protein sequence ID" value="RAV13654.1"/>
    <property type="molecule type" value="Genomic_DNA"/>
</dbReference>
<evidence type="ECO:0000313" key="3">
    <source>
        <dbReference type="Proteomes" id="UP000250369"/>
    </source>
</evidence>
<accession>A0A329M178</accession>
<evidence type="ECO:0008006" key="4">
    <source>
        <dbReference type="Google" id="ProtNLM"/>
    </source>
</evidence>
<keyword evidence="1" id="KW-0732">Signal</keyword>
<gene>
    <name evidence="2" type="ORF">DQG23_33225</name>
</gene>
<name>A0A329M178_9BACL</name>
<dbReference type="RefSeq" id="WP_113035330.1">
    <property type="nucleotide sequence ID" value="NZ_QMFB01000029.1"/>
</dbReference>
<evidence type="ECO:0000313" key="2">
    <source>
        <dbReference type="EMBL" id="RAV13654.1"/>
    </source>
</evidence>
<dbReference type="AlphaFoldDB" id="A0A329M178"/>
<evidence type="ECO:0000256" key="1">
    <source>
        <dbReference type="SAM" id="SignalP"/>
    </source>
</evidence>
<sequence>MRLRFLLVVLAVCLLPGCSLFDGVNNSLNYVDQTTTYINDVNRFANEIPALAEQAVTNAQARTTLKQEFENMKEKVAAFDGIQAPAFAKEIHEQLVSYNETLMKEINDYLEKINNGAIDWNSIANSQMVETIKKITGILDQVKNLGQ</sequence>
<dbReference type="Proteomes" id="UP000250369">
    <property type="component" value="Unassembled WGS sequence"/>
</dbReference>
<dbReference type="OrthoDB" id="2607309at2"/>
<organism evidence="2 3">
    <name type="scientific">Paenibacillus contaminans</name>
    <dbReference type="NCBI Taxonomy" id="450362"/>
    <lineage>
        <taxon>Bacteria</taxon>
        <taxon>Bacillati</taxon>
        <taxon>Bacillota</taxon>
        <taxon>Bacilli</taxon>
        <taxon>Bacillales</taxon>
        <taxon>Paenibacillaceae</taxon>
        <taxon>Paenibacillus</taxon>
    </lineage>
</organism>
<protein>
    <recommendedName>
        <fullName evidence="4">Lipoprotein</fullName>
    </recommendedName>
</protein>